<dbReference type="Pfam" id="PF01729">
    <property type="entry name" value="QRPTase_C"/>
    <property type="match status" value="1"/>
</dbReference>
<sequence length="291" mass="30637">MTPARLPELPLLMVEDAVRAALLEDLGRAGDITTNATIGPDATASAVLSVREAGVIAGLPLAASAFRLLDPSLRFEAQVADGAHVGAGTLIVEVSGNARAILSAERVALNYLMHMSGIASYTARFASEIAHTNARVTCTRKTIPGHRAFEKYAVRCGGGSNHRYGLDDAILIKDNHIAVSGGVAKAIEAARAYVGHLVNLEVEVDTLDQMREALTAAPDAILLDNMTNDELREAVAINASDNEGRVKLEASGNVALDTIRAIAETGVDYISTSKITMAAPTLDIGLDIRMQ</sequence>
<organism evidence="15 16">
    <name type="scientific">Oricola cellulosilytica</name>
    <dbReference type="NCBI Taxonomy" id="1429082"/>
    <lineage>
        <taxon>Bacteria</taxon>
        <taxon>Pseudomonadati</taxon>
        <taxon>Pseudomonadota</taxon>
        <taxon>Alphaproteobacteria</taxon>
        <taxon>Hyphomicrobiales</taxon>
        <taxon>Ahrensiaceae</taxon>
        <taxon>Oricola</taxon>
    </lineage>
</organism>
<comment type="catalytic activity">
    <reaction evidence="10">
        <text>nicotinate beta-D-ribonucleotide + CO2 + diphosphate = quinolinate + 5-phospho-alpha-D-ribose 1-diphosphate + 2 H(+)</text>
        <dbReference type="Rhea" id="RHEA:12733"/>
        <dbReference type="ChEBI" id="CHEBI:15378"/>
        <dbReference type="ChEBI" id="CHEBI:16526"/>
        <dbReference type="ChEBI" id="CHEBI:29959"/>
        <dbReference type="ChEBI" id="CHEBI:33019"/>
        <dbReference type="ChEBI" id="CHEBI:57502"/>
        <dbReference type="ChEBI" id="CHEBI:58017"/>
        <dbReference type="EC" id="2.4.2.19"/>
    </reaction>
</comment>
<gene>
    <name evidence="15" type="primary">nadC</name>
    <name evidence="15" type="ORF">E0D97_09225</name>
</gene>
<dbReference type="InterPro" id="IPR027277">
    <property type="entry name" value="NadC/ModD"/>
</dbReference>
<evidence type="ECO:0000256" key="9">
    <source>
        <dbReference type="ARBA" id="ARBA00033102"/>
    </source>
</evidence>
<proteinExistence type="inferred from homology"/>
<dbReference type="AlphaFoldDB" id="A0A4R0PAH6"/>
<dbReference type="Gene3D" id="3.90.1170.20">
    <property type="entry name" value="Quinolinate phosphoribosyl transferase, N-terminal domain"/>
    <property type="match status" value="1"/>
</dbReference>
<comment type="similarity">
    <text evidence="3 12">Belongs to the NadC/ModD family.</text>
</comment>
<evidence type="ECO:0000313" key="16">
    <source>
        <dbReference type="Proteomes" id="UP000291301"/>
    </source>
</evidence>
<comment type="function">
    <text evidence="1">Involved in the catabolism of quinolinic acid (QA).</text>
</comment>
<dbReference type="SUPFAM" id="SSF54675">
    <property type="entry name" value="Nicotinate/Quinolinate PRTase N-terminal domain-like"/>
    <property type="match status" value="1"/>
</dbReference>
<dbReference type="EC" id="2.4.2.19" evidence="5"/>
<evidence type="ECO:0000256" key="7">
    <source>
        <dbReference type="ARBA" id="ARBA00022676"/>
    </source>
</evidence>
<dbReference type="InterPro" id="IPR022412">
    <property type="entry name" value="Quinolinate_PRibosylTrfase_N"/>
</dbReference>
<keyword evidence="8 12" id="KW-0808">Transferase</keyword>
<evidence type="ECO:0000256" key="1">
    <source>
        <dbReference type="ARBA" id="ARBA00003237"/>
    </source>
</evidence>
<evidence type="ECO:0000256" key="5">
    <source>
        <dbReference type="ARBA" id="ARBA00011944"/>
    </source>
</evidence>
<comment type="caution">
    <text evidence="15">The sequence shown here is derived from an EMBL/GenBank/DDBJ whole genome shotgun (WGS) entry which is preliminary data.</text>
</comment>
<evidence type="ECO:0000256" key="10">
    <source>
        <dbReference type="ARBA" id="ARBA00047445"/>
    </source>
</evidence>
<dbReference type="Gene3D" id="3.20.20.70">
    <property type="entry name" value="Aldolase class I"/>
    <property type="match status" value="1"/>
</dbReference>
<evidence type="ECO:0000256" key="11">
    <source>
        <dbReference type="ARBA" id="ARBA00069173"/>
    </source>
</evidence>
<keyword evidence="6" id="KW-0662">Pyridine nucleotide biosynthesis</keyword>
<dbReference type="RefSeq" id="WP_131568098.1">
    <property type="nucleotide sequence ID" value="NZ_JAINFK010000002.1"/>
</dbReference>
<dbReference type="NCBIfam" id="TIGR00078">
    <property type="entry name" value="nadC"/>
    <property type="match status" value="1"/>
</dbReference>
<evidence type="ECO:0000256" key="6">
    <source>
        <dbReference type="ARBA" id="ARBA00022642"/>
    </source>
</evidence>
<dbReference type="PANTHER" id="PTHR32179">
    <property type="entry name" value="NICOTINATE-NUCLEOTIDE PYROPHOSPHORYLASE [CARBOXYLATING]"/>
    <property type="match status" value="1"/>
</dbReference>
<evidence type="ECO:0000256" key="12">
    <source>
        <dbReference type="PIRNR" id="PIRNR006250"/>
    </source>
</evidence>
<dbReference type="InterPro" id="IPR036068">
    <property type="entry name" value="Nicotinate_pribotase-like_C"/>
</dbReference>
<feature type="domain" description="Quinolinate phosphoribosyl transferase N-terminal" evidence="14">
    <location>
        <begin position="31"/>
        <end position="116"/>
    </location>
</feature>
<dbReference type="Pfam" id="PF02749">
    <property type="entry name" value="QRPTase_N"/>
    <property type="match status" value="1"/>
</dbReference>
<dbReference type="InterPro" id="IPR004393">
    <property type="entry name" value="NadC"/>
</dbReference>
<feature type="domain" description="Quinolinate phosphoribosyl transferase C-terminal" evidence="13">
    <location>
        <begin position="118"/>
        <end position="287"/>
    </location>
</feature>
<evidence type="ECO:0000256" key="4">
    <source>
        <dbReference type="ARBA" id="ARBA00011218"/>
    </source>
</evidence>
<protein>
    <recommendedName>
        <fullName evidence="11">Probable nicotinate-nucleotide pyrophosphorylase [carboxylating]</fullName>
        <ecNumber evidence="5">2.4.2.19</ecNumber>
    </recommendedName>
    <alternativeName>
        <fullName evidence="9">Quinolinate phosphoribosyltransferase [decarboxylating]</fullName>
    </alternativeName>
</protein>
<evidence type="ECO:0000259" key="13">
    <source>
        <dbReference type="Pfam" id="PF01729"/>
    </source>
</evidence>
<dbReference type="FunFam" id="3.20.20.70:FF:000030">
    <property type="entry name" value="Nicotinate-nucleotide pyrophosphorylase, carboxylating"/>
    <property type="match status" value="1"/>
</dbReference>
<evidence type="ECO:0000256" key="8">
    <source>
        <dbReference type="ARBA" id="ARBA00022679"/>
    </source>
</evidence>
<dbReference type="SUPFAM" id="SSF51690">
    <property type="entry name" value="Nicotinate/Quinolinate PRTase C-terminal domain-like"/>
    <property type="match status" value="1"/>
</dbReference>
<dbReference type="InterPro" id="IPR013785">
    <property type="entry name" value="Aldolase_TIM"/>
</dbReference>
<dbReference type="InterPro" id="IPR037128">
    <property type="entry name" value="Quinolinate_PRibosylTase_N_sf"/>
</dbReference>
<dbReference type="UniPathway" id="UPA00253">
    <property type="reaction ID" value="UER00331"/>
</dbReference>
<reference evidence="15 16" key="1">
    <citation type="journal article" date="2015" name="Antonie Van Leeuwenhoek">
        <title>Oricola cellulosilytica gen. nov., sp. nov., a cellulose-degrading bacterium of the family Phyllobacteriaceae isolated from surface seashore water, and emended descriptions of Mesorhizobium loti and Phyllobacterium myrsinacearum.</title>
        <authorList>
            <person name="Hameed A."/>
            <person name="Shahina M."/>
            <person name="Lai W.A."/>
            <person name="Lin S.Y."/>
            <person name="Young L.S."/>
            <person name="Liu Y.C."/>
            <person name="Hsu Y.H."/>
            <person name="Young C.C."/>
        </authorList>
    </citation>
    <scope>NUCLEOTIDE SEQUENCE [LARGE SCALE GENOMIC DNA]</scope>
    <source>
        <strain evidence="15 16">KCTC 52183</strain>
    </source>
</reference>
<comment type="pathway">
    <text evidence="2">Cofactor biosynthesis; NAD(+) biosynthesis; nicotinate D-ribonucleotide from quinolinate: step 1/1.</text>
</comment>
<keyword evidence="7 12" id="KW-0328">Glycosyltransferase</keyword>
<dbReference type="PANTHER" id="PTHR32179:SF3">
    <property type="entry name" value="NICOTINATE-NUCLEOTIDE PYROPHOSPHORYLASE [CARBOXYLATING]"/>
    <property type="match status" value="1"/>
</dbReference>
<dbReference type="InterPro" id="IPR002638">
    <property type="entry name" value="Quinolinate_PRibosylTrfase_C"/>
</dbReference>
<dbReference type="GO" id="GO:0005737">
    <property type="term" value="C:cytoplasm"/>
    <property type="evidence" value="ECO:0007669"/>
    <property type="project" value="TreeGrafter"/>
</dbReference>
<dbReference type="Proteomes" id="UP000291301">
    <property type="component" value="Unassembled WGS sequence"/>
</dbReference>
<comment type="subunit">
    <text evidence="4">Hexamer formed by 3 homodimers.</text>
</comment>
<accession>A0A4R0PAH6</accession>
<evidence type="ECO:0000259" key="14">
    <source>
        <dbReference type="Pfam" id="PF02749"/>
    </source>
</evidence>
<dbReference type="GO" id="GO:0009435">
    <property type="term" value="P:NAD+ biosynthetic process"/>
    <property type="evidence" value="ECO:0007669"/>
    <property type="project" value="UniProtKB-UniPathway"/>
</dbReference>
<dbReference type="EMBL" id="SJST01000003">
    <property type="protein sequence ID" value="TCD14252.1"/>
    <property type="molecule type" value="Genomic_DNA"/>
</dbReference>
<evidence type="ECO:0000256" key="3">
    <source>
        <dbReference type="ARBA" id="ARBA00009400"/>
    </source>
</evidence>
<dbReference type="PIRSF" id="PIRSF006250">
    <property type="entry name" value="NadC_ModD"/>
    <property type="match status" value="1"/>
</dbReference>
<dbReference type="GO" id="GO:0034213">
    <property type="term" value="P:quinolinate catabolic process"/>
    <property type="evidence" value="ECO:0007669"/>
    <property type="project" value="TreeGrafter"/>
</dbReference>
<keyword evidence="16" id="KW-1185">Reference proteome</keyword>
<dbReference type="CDD" id="cd01572">
    <property type="entry name" value="QPRTase"/>
    <property type="match status" value="1"/>
</dbReference>
<dbReference type="OrthoDB" id="9782546at2"/>
<evidence type="ECO:0000313" key="15">
    <source>
        <dbReference type="EMBL" id="TCD14252.1"/>
    </source>
</evidence>
<name>A0A4R0PAH6_9HYPH</name>
<dbReference type="FunFam" id="3.90.1170.20:FF:000001">
    <property type="entry name" value="Nicotinate-nucleotide diphosphorylase (Carboxylating)"/>
    <property type="match status" value="1"/>
</dbReference>
<dbReference type="GO" id="GO:0004514">
    <property type="term" value="F:nicotinate-nucleotide diphosphorylase (carboxylating) activity"/>
    <property type="evidence" value="ECO:0007669"/>
    <property type="project" value="UniProtKB-EC"/>
</dbReference>
<evidence type="ECO:0000256" key="2">
    <source>
        <dbReference type="ARBA" id="ARBA00004893"/>
    </source>
</evidence>